<dbReference type="Pfam" id="PF12849">
    <property type="entry name" value="PBP_like_2"/>
    <property type="match status" value="1"/>
</dbReference>
<dbReference type="AlphaFoldDB" id="A0A1J0ABN4"/>
<dbReference type="Gene3D" id="3.40.190.10">
    <property type="entry name" value="Periplasmic binding protein-like II"/>
    <property type="match status" value="2"/>
</dbReference>
<dbReference type="GO" id="GO:0042301">
    <property type="term" value="F:phosphate ion binding"/>
    <property type="evidence" value="ECO:0007669"/>
    <property type="project" value="UniProtKB-UniRule"/>
</dbReference>
<dbReference type="GO" id="GO:0006817">
    <property type="term" value="P:phosphate ion transport"/>
    <property type="evidence" value="ECO:0007669"/>
    <property type="project" value="UniProtKB-UniRule"/>
</dbReference>
<comment type="similarity">
    <text evidence="1 4">Belongs to the PstS family.</text>
</comment>
<protein>
    <recommendedName>
        <fullName evidence="4">Phosphate-binding protein</fullName>
    </recommendedName>
</protein>
<evidence type="ECO:0000259" key="5">
    <source>
        <dbReference type="Pfam" id="PF12849"/>
    </source>
</evidence>
<dbReference type="InterPro" id="IPR024370">
    <property type="entry name" value="PBP_domain"/>
</dbReference>
<keyword evidence="2 4" id="KW-0813">Transport</keyword>
<keyword evidence="4" id="KW-0592">Phosphate transport</keyword>
<reference evidence="6 7" key="1">
    <citation type="submission" date="2016-10" db="EMBL/GenBank/DDBJ databases">
        <title>Description of Gloeomargarita lithophora gen. nov., sp. nov., a thylakoid-bearing basal-branching cyanobacterium with intracellular carbonates, and proposal for Gloeomargaritales ord. nov.</title>
        <authorList>
            <person name="Moreira D."/>
            <person name="Tavera R."/>
            <person name="Benzerara K."/>
            <person name="Skouri-Panet F."/>
            <person name="Couradeau E."/>
            <person name="Gerard E."/>
            <person name="Loussert C."/>
            <person name="Novelo E."/>
            <person name="Zivanovic Y."/>
            <person name="Lopez-Garcia P."/>
        </authorList>
    </citation>
    <scope>NUCLEOTIDE SEQUENCE [LARGE SCALE GENOMIC DNA]</scope>
    <source>
        <strain evidence="6 7">D10</strain>
    </source>
</reference>
<dbReference type="Proteomes" id="UP000180235">
    <property type="component" value="Chromosome"/>
</dbReference>
<sequence>MGRMGRGLKFLILMFSIPLLLWGCNFGGTQKPASVAVDGSSTVYPITKAVAEQFQKTQPKLLEELTVEFSGTTGGFRKFCEGKVDIANASRPINRAEMNLCNQNDVRYIELPVAFDALTVAVNKDNDWVDKLTVQELRTIWEPAAAGKIKKWNQVRPTFPDRPLNLFSPGEDSGTFDYFTEAIVGKVDASRTDVVFSEDDDILAQGIIQDPNALGYFGVAYFEKNRDKMKAVPIDNGNSPVAPTLDNVLLYKYRPLTRPLFIYVNAAKAQEKEVLKDFVGFYLKNAAKIVPQVGYIPLTDEHYHLAGVTFYKQEVGTVFGGKADFKLTLEELLRKQATFQ</sequence>
<name>A0A1J0ABN4_9CYAN</name>
<dbReference type="EMBL" id="CP017675">
    <property type="protein sequence ID" value="APB33339.1"/>
    <property type="molecule type" value="Genomic_DNA"/>
</dbReference>
<feature type="domain" description="PBP" evidence="5">
    <location>
        <begin position="31"/>
        <end position="283"/>
    </location>
</feature>
<dbReference type="CDD" id="cd13654">
    <property type="entry name" value="PBP2_phosphate_like_2"/>
    <property type="match status" value="1"/>
</dbReference>
<organism evidence="6 7">
    <name type="scientific">Gloeomargarita lithophora Alchichica-D10</name>
    <dbReference type="NCBI Taxonomy" id="1188229"/>
    <lineage>
        <taxon>Bacteria</taxon>
        <taxon>Bacillati</taxon>
        <taxon>Cyanobacteriota</taxon>
        <taxon>Cyanophyceae</taxon>
        <taxon>Gloeomargaritales</taxon>
        <taxon>Gloeomargaritaceae</taxon>
        <taxon>Gloeomargarita</taxon>
    </lineage>
</organism>
<accession>A0A1J0ABN4</accession>
<evidence type="ECO:0000256" key="1">
    <source>
        <dbReference type="ARBA" id="ARBA00008725"/>
    </source>
</evidence>
<gene>
    <name evidence="6" type="primary">pstS-2</name>
    <name evidence="6" type="ORF">GlitD10_1019</name>
</gene>
<dbReference type="KEGG" id="glt:GlitD10_1019"/>
<evidence type="ECO:0000313" key="7">
    <source>
        <dbReference type="Proteomes" id="UP000180235"/>
    </source>
</evidence>
<comment type="function">
    <text evidence="4">Involved in the system for phosphate transport across the cytoplasmic membrane.</text>
</comment>
<dbReference type="STRING" id="1188229.GlitD10_1019"/>
<dbReference type="InterPro" id="IPR050811">
    <property type="entry name" value="Phosphate_ABC_transporter"/>
</dbReference>
<evidence type="ECO:0000313" key="6">
    <source>
        <dbReference type="EMBL" id="APB33339.1"/>
    </source>
</evidence>
<keyword evidence="3" id="KW-0732">Signal</keyword>
<evidence type="ECO:0000256" key="3">
    <source>
        <dbReference type="ARBA" id="ARBA00022729"/>
    </source>
</evidence>
<dbReference type="SUPFAM" id="SSF53850">
    <property type="entry name" value="Periplasmic binding protein-like II"/>
    <property type="match status" value="1"/>
</dbReference>
<keyword evidence="7" id="KW-1185">Reference proteome</keyword>
<proteinExistence type="inferred from homology"/>
<dbReference type="PANTHER" id="PTHR30570">
    <property type="entry name" value="PERIPLASMIC PHOSPHATE BINDING COMPONENT OF PHOSPHATE ABC TRANSPORTER"/>
    <property type="match status" value="1"/>
</dbReference>
<dbReference type="InterPro" id="IPR011862">
    <property type="entry name" value="Phos-bd"/>
</dbReference>
<evidence type="ECO:0000256" key="4">
    <source>
        <dbReference type="RuleBase" id="RU367119"/>
    </source>
</evidence>
<evidence type="ECO:0000256" key="2">
    <source>
        <dbReference type="ARBA" id="ARBA00022448"/>
    </source>
</evidence>
<dbReference type="PANTHER" id="PTHR30570:SF1">
    <property type="entry name" value="PHOSPHATE-BINDING PROTEIN PSTS"/>
    <property type="match status" value="1"/>
</dbReference>
<dbReference type="NCBIfam" id="TIGR02136">
    <property type="entry name" value="ptsS_2"/>
    <property type="match status" value="1"/>
</dbReference>
<dbReference type="OrthoDB" id="9790048at2"/>